<dbReference type="Pfam" id="PF13041">
    <property type="entry name" value="PPR_2"/>
    <property type="match status" value="1"/>
</dbReference>
<keyword evidence="5" id="KW-0732">Signal</keyword>
<organism evidence="6 7">
    <name type="scientific">Nyssa sinensis</name>
    <dbReference type="NCBI Taxonomy" id="561372"/>
    <lineage>
        <taxon>Eukaryota</taxon>
        <taxon>Viridiplantae</taxon>
        <taxon>Streptophyta</taxon>
        <taxon>Embryophyta</taxon>
        <taxon>Tracheophyta</taxon>
        <taxon>Spermatophyta</taxon>
        <taxon>Magnoliopsida</taxon>
        <taxon>eudicotyledons</taxon>
        <taxon>Gunneridae</taxon>
        <taxon>Pentapetalae</taxon>
        <taxon>asterids</taxon>
        <taxon>Cornales</taxon>
        <taxon>Nyssaceae</taxon>
        <taxon>Nyssa</taxon>
    </lineage>
</organism>
<dbReference type="InterPro" id="IPR050667">
    <property type="entry name" value="PPR-containing_protein"/>
</dbReference>
<sequence length="356" mass="40503">MDLIVCCLAFLPTGWGLILVAQAVRPKIEDTGLWDFTRVFAQAYDYGMGVVLFAPVASLAWLPIISAFQTRFLFNEAFNWLAPNEVLKIFQNLKDPNSAITVLDQLSKRKDYKPSEALYTTVINKLAVGKNFDGIEKVMRRIKLENHCRLSDDFFYNVIKIYGNVAGRINRAIETLFDMPNYNCWPTVKTFNFVLNLLVSTKQFDIVHEVYKGASQLGVEIDACCLNIIIKGLCGCGNLDAAFYVLDEFPQQNCRPNVRTYTTLMHGLCKRGRVEEAFGLYERMEREEIEPDTITFNILISGLRKQGKVEEGVVLLDRMRLKGCDPNPGTYQEVLYGLLHTNKFIEAKDVMGRMIS</sequence>
<feature type="repeat" description="PPR" evidence="3">
    <location>
        <begin position="292"/>
        <end position="326"/>
    </location>
</feature>
<accession>A0A5J5A881</accession>
<keyword evidence="4" id="KW-0812">Transmembrane</keyword>
<dbReference type="InterPro" id="IPR011990">
    <property type="entry name" value="TPR-like_helical_dom_sf"/>
</dbReference>
<name>A0A5J5A881_9ASTE</name>
<evidence type="ECO:0000313" key="7">
    <source>
        <dbReference type="Proteomes" id="UP000325577"/>
    </source>
</evidence>
<feature type="chain" id="PRO_5023839457" description="Pentatricopeptide repeat-containing protein" evidence="5">
    <location>
        <begin position="17"/>
        <end position="356"/>
    </location>
</feature>
<dbReference type="InterPro" id="IPR002885">
    <property type="entry name" value="PPR_rpt"/>
</dbReference>
<dbReference type="PANTHER" id="PTHR47939:SF14">
    <property type="entry name" value="PENTATRICOPEPTIDE REPEAT-CONTAINING PROTEIN MITOCHONDRIAL"/>
    <property type="match status" value="1"/>
</dbReference>
<gene>
    <name evidence="6" type="ORF">F0562_009061</name>
</gene>
<feature type="signal peptide" evidence="5">
    <location>
        <begin position="1"/>
        <end position="16"/>
    </location>
</feature>
<feature type="transmembrane region" description="Helical" evidence="4">
    <location>
        <begin position="47"/>
        <end position="68"/>
    </location>
</feature>
<dbReference type="NCBIfam" id="TIGR00756">
    <property type="entry name" value="PPR"/>
    <property type="match status" value="3"/>
</dbReference>
<keyword evidence="4" id="KW-0472">Membrane</keyword>
<keyword evidence="7" id="KW-1185">Reference proteome</keyword>
<evidence type="ECO:0000256" key="3">
    <source>
        <dbReference type="PROSITE-ProRule" id="PRU00708"/>
    </source>
</evidence>
<keyword evidence="4" id="KW-1133">Transmembrane helix</keyword>
<dbReference type="Pfam" id="PF12854">
    <property type="entry name" value="PPR_1"/>
    <property type="match status" value="1"/>
</dbReference>
<dbReference type="Proteomes" id="UP000325577">
    <property type="component" value="Linkage Group LG3"/>
</dbReference>
<evidence type="ECO:0008006" key="8">
    <source>
        <dbReference type="Google" id="ProtNLM"/>
    </source>
</evidence>
<dbReference type="PROSITE" id="PS51375">
    <property type="entry name" value="PPR"/>
    <property type="match status" value="3"/>
</dbReference>
<evidence type="ECO:0000256" key="4">
    <source>
        <dbReference type="SAM" id="Phobius"/>
    </source>
</evidence>
<keyword evidence="2" id="KW-0677">Repeat</keyword>
<evidence type="ECO:0000256" key="1">
    <source>
        <dbReference type="ARBA" id="ARBA00007626"/>
    </source>
</evidence>
<feature type="repeat" description="PPR" evidence="3">
    <location>
        <begin position="222"/>
        <end position="256"/>
    </location>
</feature>
<evidence type="ECO:0000313" key="6">
    <source>
        <dbReference type="EMBL" id="KAA8526710.1"/>
    </source>
</evidence>
<dbReference type="AlphaFoldDB" id="A0A5J5A881"/>
<dbReference type="EMBL" id="CM018046">
    <property type="protein sequence ID" value="KAA8526710.1"/>
    <property type="molecule type" value="Genomic_DNA"/>
</dbReference>
<protein>
    <recommendedName>
        <fullName evidence="8">Pentatricopeptide repeat-containing protein</fullName>
    </recommendedName>
</protein>
<dbReference type="OrthoDB" id="185373at2759"/>
<dbReference type="PANTHER" id="PTHR47939">
    <property type="entry name" value="MEMBRANE-ASSOCIATED SALT-INDUCIBLE PROTEIN-LIKE"/>
    <property type="match status" value="1"/>
</dbReference>
<reference evidence="6 7" key="1">
    <citation type="submission" date="2019-09" db="EMBL/GenBank/DDBJ databases">
        <title>A chromosome-level genome assembly of the Chinese tupelo Nyssa sinensis.</title>
        <authorList>
            <person name="Yang X."/>
            <person name="Kang M."/>
            <person name="Yang Y."/>
            <person name="Xiong H."/>
            <person name="Wang M."/>
            <person name="Zhang Z."/>
            <person name="Wang Z."/>
            <person name="Wu H."/>
            <person name="Ma T."/>
            <person name="Liu J."/>
            <person name="Xi Z."/>
        </authorList>
    </citation>
    <scope>NUCLEOTIDE SEQUENCE [LARGE SCALE GENOMIC DNA]</scope>
    <source>
        <strain evidence="6">J267</strain>
        <tissue evidence="6">Leaf</tissue>
    </source>
</reference>
<evidence type="ECO:0000256" key="2">
    <source>
        <dbReference type="ARBA" id="ARBA00022737"/>
    </source>
</evidence>
<evidence type="ECO:0000256" key="5">
    <source>
        <dbReference type="SAM" id="SignalP"/>
    </source>
</evidence>
<comment type="similarity">
    <text evidence="1">Belongs to the PPR family. P subfamily.</text>
</comment>
<feature type="repeat" description="PPR" evidence="3">
    <location>
        <begin position="257"/>
        <end position="291"/>
    </location>
</feature>
<dbReference type="Gene3D" id="1.25.40.10">
    <property type="entry name" value="Tetratricopeptide repeat domain"/>
    <property type="match status" value="2"/>
</dbReference>
<proteinExistence type="inferred from homology"/>